<dbReference type="CDD" id="cd03426">
    <property type="entry name" value="NUDIX_CoAse_Nudt7"/>
    <property type="match status" value="1"/>
</dbReference>
<keyword evidence="4" id="KW-0378">Hydrolase</keyword>
<proteinExistence type="predicted"/>
<evidence type="ECO:0000256" key="5">
    <source>
        <dbReference type="ARBA" id="ARBA00022842"/>
    </source>
</evidence>
<keyword evidence="5" id="KW-0460">Magnesium</keyword>
<reference evidence="8" key="2">
    <citation type="submission" date="2025-09" db="UniProtKB">
        <authorList>
            <consortium name="Ensembl"/>
        </authorList>
    </citation>
    <scope>IDENTIFICATION</scope>
</reference>
<dbReference type="Pfam" id="PF00293">
    <property type="entry name" value="NUDIX"/>
    <property type="match status" value="1"/>
</dbReference>
<accession>A0A8C5B9T1</accession>
<dbReference type="GeneTree" id="ENSGT00940000162775"/>
<comment type="cofactor">
    <cofactor evidence="2">
        <name>Mg(2+)</name>
        <dbReference type="ChEBI" id="CHEBI:18420"/>
    </cofactor>
</comment>
<dbReference type="InterPro" id="IPR045121">
    <property type="entry name" value="CoAse"/>
</dbReference>
<protein>
    <recommendedName>
        <fullName evidence="7">Nudix hydrolase domain-containing protein</fullName>
    </recommendedName>
</protein>
<keyword evidence="6" id="KW-0464">Manganese</keyword>
<comment type="cofactor">
    <cofactor evidence="1">
        <name>Mn(2+)</name>
        <dbReference type="ChEBI" id="CHEBI:29035"/>
    </cofactor>
</comment>
<dbReference type="InterPro" id="IPR015797">
    <property type="entry name" value="NUDIX_hydrolase-like_dom_sf"/>
</dbReference>
<dbReference type="InterPro" id="IPR000086">
    <property type="entry name" value="NUDIX_hydrolase_dom"/>
</dbReference>
<dbReference type="PROSITE" id="PS51462">
    <property type="entry name" value="NUDIX"/>
    <property type="match status" value="1"/>
</dbReference>
<dbReference type="Ensembl" id="ENSGMOT00000038272.1">
    <property type="protein sequence ID" value="ENSGMOP00000043645.1"/>
    <property type="gene ID" value="ENSGMOG00000033671.1"/>
</dbReference>
<gene>
    <name evidence="8" type="primary">nudt8</name>
</gene>
<evidence type="ECO:0000256" key="1">
    <source>
        <dbReference type="ARBA" id="ARBA00001936"/>
    </source>
</evidence>
<organism evidence="8 9">
    <name type="scientific">Gadus morhua</name>
    <name type="common">Atlantic cod</name>
    <dbReference type="NCBI Taxonomy" id="8049"/>
    <lineage>
        <taxon>Eukaryota</taxon>
        <taxon>Metazoa</taxon>
        <taxon>Chordata</taxon>
        <taxon>Craniata</taxon>
        <taxon>Vertebrata</taxon>
        <taxon>Euteleostomi</taxon>
        <taxon>Actinopterygii</taxon>
        <taxon>Neopterygii</taxon>
        <taxon>Teleostei</taxon>
        <taxon>Neoteleostei</taxon>
        <taxon>Acanthomorphata</taxon>
        <taxon>Zeiogadaria</taxon>
        <taxon>Gadariae</taxon>
        <taxon>Gadiformes</taxon>
        <taxon>Gadoidei</taxon>
        <taxon>Gadidae</taxon>
        <taxon>Gadus</taxon>
    </lineage>
</organism>
<dbReference type="PANTHER" id="PTHR12992">
    <property type="entry name" value="NUDIX HYDROLASE"/>
    <property type="match status" value="1"/>
</dbReference>
<keyword evidence="9" id="KW-1185">Reference proteome</keyword>
<evidence type="ECO:0000259" key="7">
    <source>
        <dbReference type="PROSITE" id="PS51462"/>
    </source>
</evidence>
<dbReference type="Proteomes" id="UP000694546">
    <property type="component" value="Chromosome 16"/>
</dbReference>
<evidence type="ECO:0000256" key="3">
    <source>
        <dbReference type="ARBA" id="ARBA00022723"/>
    </source>
</evidence>
<reference evidence="8" key="1">
    <citation type="submission" date="2025-08" db="UniProtKB">
        <authorList>
            <consortium name="Ensembl"/>
        </authorList>
    </citation>
    <scope>IDENTIFICATION</scope>
</reference>
<evidence type="ECO:0000256" key="4">
    <source>
        <dbReference type="ARBA" id="ARBA00022801"/>
    </source>
</evidence>
<keyword evidence="3" id="KW-0479">Metal-binding</keyword>
<name>A0A8C5B9T1_GADMO</name>
<evidence type="ECO:0000313" key="8">
    <source>
        <dbReference type="Ensembl" id="ENSGMOP00000043645.1"/>
    </source>
</evidence>
<dbReference type="GO" id="GO:0046872">
    <property type="term" value="F:metal ion binding"/>
    <property type="evidence" value="ECO:0007669"/>
    <property type="project" value="UniProtKB-KW"/>
</dbReference>
<feature type="domain" description="Nudix hydrolase" evidence="7">
    <location>
        <begin position="214"/>
        <end position="353"/>
    </location>
</feature>
<evidence type="ECO:0000256" key="6">
    <source>
        <dbReference type="ARBA" id="ARBA00023211"/>
    </source>
</evidence>
<evidence type="ECO:0000313" key="9">
    <source>
        <dbReference type="Proteomes" id="UP000694546"/>
    </source>
</evidence>
<dbReference type="AlphaFoldDB" id="A0A8C5B9T1"/>
<dbReference type="GO" id="GO:0010945">
    <property type="term" value="F:coenzyme A diphosphatase activity"/>
    <property type="evidence" value="ECO:0007669"/>
    <property type="project" value="InterPro"/>
</dbReference>
<dbReference type="SUPFAM" id="SSF55811">
    <property type="entry name" value="Nudix"/>
    <property type="match status" value="1"/>
</dbReference>
<evidence type="ECO:0000256" key="2">
    <source>
        <dbReference type="ARBA" id="ARBA00001946"/>
    </source>
</evidence>
<dbReference type="Gene3D" id="3.90.79.10">
    <property type="entry name" value="Nucleoside Triphosphate Pyrophosphohydrolase"/>
    <property type="match status" value="1"/>
</dbReference>
<sequence length="380" mass="41021">MLKGPQMGSCHMRGLLVGVRDSLYSASPMAPPGNMCSKWCASTGFKTLNSSQKKIAVTAGDVSFSKATSPSVSAPAPPSYGCGHYLLKAASHQNLKIRAALSVHPQPSPLAQHPIRPERGQGSMFNYPTQTSKRPGTNGDPANHMKPLPLQDRLQSISQSPSRGLHQACPRQAAALGHCLSPENEQRCRGSLGRNLKLYEAGRGLAQAHGKSQGRWASILVTLCSVQGEPAFLFTLRSSKLKRNKGDVSFAGGKNDPSDKDVVDTALREAREELGVTVATEKVWGLLKPLRETSGMMVAPVLANLGPIEDLSFKPNPEEVEEIFTLSFSHVVDPSNRRYTHFRSGDKYAYTLPVFNNGKHRVWGLTAVALDHALAIIASP</sequence>
<dbReference type="PANTHER" id="PTHR12992:SF11">
    <property type="entry name" value="MITOCHONDRIAL COENZYME A DIPHOSPHATASE NUDT8"/>
    <property type="match status" value="1"/>
</dbReference>